<evidence type="ECO:0000313" key="2">
    <source>
        <dbReference type="EMBL" id="SVB11619.1"/>
    </source>
</evidence>
<protein>
    <submittedName>
        <fullName evidence="2">Uncharacterized protein</fullName>
    </submittedName>
</protein>
<organism evidence="2">
    <name type="scientific">marine metagenome</name>
    <dbReference type="NCBI Taxonomy" id="408172"/>
    <lineage>
        <taxon>unclassified sequences</taxon>
        <taxon>metagenomes</taxon>
        <taxon>ecological metagenomes</taxon>
    </lineage>
</organism>
<evidence type="ECO:0000256" key="1">
    <source>
        <dbReference type="SAM" id="MobiDB-lite"/>
    </source>
</evidence>
<gene>
    <name evidence="2" type="ORF">METZ01_LOCUS164473</name>
</gene>
<proteinExistence type="predicted"/>
<sequence>MARKRSRKRTTRSRQIRPKKPTVRRQTLVQQLIRGLTSPNYDIDEFQTGLLKEALDTSLETRNIAQNMKNDIALVTKYIFQAHGKLNAKQNSVDQLKVIVSDKRDIAKKASSYLAHIKSKVTEDEIKRINAEKDLLKITKAIEDITNATAELSPTDADTATFGLKATMIAKQAKFEKAEIQFRSTEKLETEATKRSNEASRLLAKFETKFNQESSDTKRIKANLKNNMKRISSTYADVKSLSLSLMDEAFSSETQSVATETIPETTVADTAKRGRRFFFFG</sequence>
<reference evidence="2" key="1">
    <citation type="submission" date="2018-05" db="EMBL/GenBank/DDBJ databases">
        <authorList>
            <person name="Lanie J.A."/>
            <person name="Ng W.-L."/>
            <person name="Kazmierczak K.M."/>
            <person name="Andrzejewski T.M."/>
            <person name="Davidsen T.M."/>
            <person name="Wayne K.J."/>
            <person name="Tettelin H."/>
            <person name="Glass J.I."/>
            <person name="Rusch D."/>
            <person name="Podicherti R."/>
            <person name="Tsui H.-C.T."/>
            <person name="Winkler M.E."/>
        </authorList>
    </citation>
    <scope>NUCLEOTIDE SEQUENCE</scope>
</reference>
<dbReference type="AlphaFoldDB" id="A0A382BDC3"/>
<feature type="compositionally biased region" description="Basic residues" evidence="1">
    <location>
        <begin position="1"/>
        <end position="23"/>
    </location>
</feature>
<feature type="region of interest" description="Disordered" evidence="1">
    <location>
        <begin position="1"/>
        <end position="24"/>
    </location>
</feature>
<accession>A0A382BDC3</accession>
<dbReference type="EMBL" id="UINC01029233">
    <property type="protein sequence ID" value="SVB11619.1"/>
    <property type="molecule type" value="Genomic_DNA"/>
</dbReference>
<name>A0A382BDC3_9ZZZZ</name>